<gene>
    <name evidence="1" type="ORF">TDIB3V08_LOCUS5639</name>
</gene>
<proteinExistence type="predicted"/>
<organism evidence="1">
    <name type="scientific">Timema douglasi</name>
    <name type="common">Walking stick</name>
    <dbReference type="NCBI Taxonomy" id="61478"/>
    <lineage>
        <taxon>Eukaryota</taxon>
        <taxon>Metazoa</taxon>
        <taxon>Ecdysozoa</taxon>
        <taxon>Arthropoda</taxon>
        <taxon>Hexapoda</taxon>
        <taxon>Insecta</taxon>
        <taxon>Pterygota</taxon>
        <taxon>Neoptera</taxon>
        <taxon>Polyneoptera</taxon>
        <taxon>Phasmatodea</taxon>
        <taxon>Timematodea</taxon>
        <taxon>Timematoidea</taxon>
        <taxon>Timematidae</taxon>
        <taxon>Timema</taxon>
    </lineage>
</organism>
<protein>
    <submittedName>
        <fullName evidence="1">Uncharacterized protein</fullName>
    </submittedName>
</protein>
<accession>A0A7R8Z7L7</accession>
<dbReference type="EMBL" id="OA566755">
    <property type="protein sequence ID" value="CAD7199389.1"/>
    <property type="molecule type" value="Genomic_DNA"/>
</dbReference>
<reference evidence="1" key="1">
    <citation type="submission" date="2020-11" db="EMBL/GenBank/DDBJ databases">
        <authorList>
            <person name="Tran Van P."/>
        </authorList>
    </citation>
    <scope>NUCLEOTIDE SEQUENCE</scope>
</reference>
<dbReference type="AlphaFoldDB" id="A0A7R8Z7L7"/>
<name>A0A7R8Z7L7_TIMDO</name>
<evidence type="ECO:0000313" key="1">
    <source>
        <dbReference type="EMBL" id="CAD7199389.1"/>
    </source>
</evidence>
<sequence>MKLMLNFYISNQVDLHDEGACTIAELASPSIDPSGGEGEPPDHILFPPSGFSCTPHSPHHSTSLITILKLADLDIPQARKVQRSHHALSSTGSGRQPNTLDFHGNIEQAVSGWNDTECLAMTELSEALDFVLNNTTCSEANNYIEVKQELSSHFKIKNKTAIKAQLNTLEIKDLDECSVSVKTTQRFSLYGQIAVWFPPGRISCDRELERGADLAHVPDSHRCPSHESGCVAASPCVLFDGERSRSDLAKLGEVVPKVCLVEHLMLCEASRSAPQKDWEEK</sequence>